<proteinExistence type="predicted"/>
<dbReference type="EMBL" id="JADGJH010003493">
    <property type="protein sequence ID" value="KAJ3090549.1"/>
    <property type="molecule type" value="Genomic_DNA"/>
</dbReference>
<dbReference type="SUPFAM" id="SSF81383">
    <property type="entry name" value="F-box domain"/>
    <property type="match status" value="1"/>
</dbReference>
<evidence type="ECO:0000313" key="1">
    <source>
        <dbReference type="EMBL" id="KAJ3090549.1"/>
    </source>
</evidence>
<name>A0AAD5SP01_9FUNG</name>
<keyword evidence="2" id="KW-1185">Reference proteome</keyword>
<reference evidence="1" key="1">
    <citation type="submission" date="2020-05" db="EMBL/GenBank/DDBJ databases">
        <title>Phylogenomic resolution of chytrid fungi.</title>
        <authorList>
            <person name="Stajich J.E."/>
            <person name="Amses K."/>
            <person name="Simmons R."/>
            <person name="Seto K."/>
            <person name="Myers J."/>
            <person name="Bonds A."/>
            <person name="Quandt C.A."/>
            <person name="Barry K."/>
            <person name="Liu P."/>
            <person name="Grigoriev I."/>
            <person name="Longcore J.E."/>
            <person name="James T.Y."/>
        </authorList>
    </citation>
    <scope>NUCLEOTIDE SEQUENCE</scope>
    <source>
        <strain evidence="1">JEL0513</strain>
    </source>
</reference>
<dbReference type="Proteomes" id="UP001211907">
    <property type="component" value="Unassembled WGS sequence"/>
</dbReference>
<evidence type="ECO:0000313" key="2">
    <source>
        <dbReference type="Proteomes" id="UP001211907"/>
    </source>
</evidence>
<accession>A0AAD5SP01</accession>
<dbReference type="AlphaFoldDB" id="A0AAD5SP01"/>
<organism evidence="1 2">
    <name type="scientific">Physocladia obscura</name>
    <dbReference type="NCBI Taxonomy" id="109957"/>
    <lineage>
        <taxon>Eukaryota</taxon>
        <taxon>Fungi</taxon>
        <taxon>Fungi incertae sedis</taxon>
        <taxon>Chytridiomycota</taxon>
        <taxon>Chytridiomycota incertae sedis</taxon>
        <taxon>Chytridiomycetes</taxon>
        <taxon>Chytridiales</taxon>
        <taxon>Chytriomycetaceae</taxon>
        <taxon>Physocladia</taxon>
    </lineage>
</organism>
<protein>
    <recommendedName>
        <fullName evidence="3">F-box domain-containing protein</fullName>
    </recommendedName>
</protein>
<gene>
    <name evidence="1" type="ORF">HK100_007405</name>
</gene>
<feature type="non-terminal residue" evidence="1">
    <location>
        <position position="1"/>
    </location>
</feature>
<evidence type="ECO:0008006" key="3">
    <source>
        <dbReference type="Google" id="ProtNLM"/>
    </source>
</evidence>
<comment type="caution">
    <text evidence="1">The sequence shown here is derived from an EMBL/GenBank/DDBJ whole genome shotgun (WGS) entry which is preliminary data.</text>
</comment>
<sequence>MMIIDEKQCFNDDKKKTKAVQVPEIVGLIFHFLSSDDIQEAQRVSQSWRRTASDTLIVREQMRLHVVLVITATGMSNTPSTNNGVLHQNFHLHSTQTQTGALRSVLTRALSMAVSQAGLDFEDPSLKSGIVNFLNSASIIKTINSAKPVATPTTFFLVPIELKCTNHELSLDSKTLTRKFQPIKSNTPQFVPDTAFLNDSCIHAIVSVNHRRGECGGLKFALKCLTGSPVSSTLRDTHPFIPEHTTATTAVITGAAATVMTANQTSRGYGSSFVYNDGSQDGYIGSVREGCFGSDFVASFTLKTVVAVPSPCQQEIVQNFPGYWIYTVADSDHSSLGTLRRQ</sequence>
<dbReference type="InterPro" id="IPR036047">
    <property type="entry name" value="F-box-like_dom_sf"/>
</dbReference>